<organism evidence="2 3">
    <name type="scientific">Thalassoglobus neptunius</name>
    <dbReference type="NCBI Taxonomy" id="1938619"/>
    <lineage>
        <taxon>Bacteria</taxon>
        <taxon>Pseudomonadati</taxon>
        <taxon>Planctomycetota</taxon>
        <taxon>Planctomycetia</taxon>
        <taxon>Planctomycetales</taxon>
        <taxon>Planctomycetaceae</taxon>
        <taxon>Thalassoglobus</taxon>
    </lineage>
</organism>
<dbReference type="InterPro" id="IPR008538">
    <property type="entry name" value="Uma2"/>
</dbReference>
<dbReference type="InterPro" id="IPR011335">
    <property type="entry name" value="Restrct_endonuc-II-like"/>
</dbReference>
<comment type="caution">
    <text evidence="2">The sequence shown here is derived from an EMBL/GenBank/DDBJ whole genome shotgun (WGS) entry which is preliminary data.</text>
</comment>
<dbReference type="RefSeq" id="WP_146506830.1">
    <property type="nucleotide sequence ID" value="NZ_SIHI01000001.1"/>
</dbReference>
<sequence length="189" mass="21225">MIQRSMTAEDFSLHRWELPDAGQWAELVRGVPISLQPPDPEHGTIVLNLSKVFSAYVHAEMNGYPCFDLGLHVESAPDTVLHPAVSYFTSGERFSESDKDYTDSVPTLVVELATSNDRRSNINERIALYHRCGVSTVWVVDPDNKTVHILRRAGSGATRLTEFETLHGAPDLKKFQMNVGDLFREPDWA</sequence>
<reference evidence="2 3" key="1">
    <citation type="submission" date="2019-02" db="EMBL/GenBank/DDBJ databases">
        <title>Deep-cultivation of Planctomycetes and their phenomic and genomic characterization uncovers novel biology.</title>
        <authorList>
            <person name="Wiegand S."/>
            <person name="Jogler M."/>
            <person name="Boedeker C."/>
            <person name="Pinto D."/>
            <person name="Vollmers J."/>
            <person name="Rivas-Marin E."/>
            <person name="Kohn T."/>
            <person name="Peeters S.H."/>
            <person name="Heuer A."/>
            <person name="Rast P."/>
            <person name="Oberbeckmann S."/>
            <person name="Bunk B."/>
            <person name="Jeske O."/>
            <person name="Meyerdierks A."/>
            <person name="Storesund J.E."/>
            <person name="Kallscheuer N."/>
            <person name="Luecker S."/>
            <person name="Lage O.M."/>
            <person name="Pohl T."/>
            <person name="Merkel B.J."/>
            <person name="Hornburger P."/>
            <person name="Mueller R.-W."/>
            <person name="Bruemmer F."/>
            <person name="Labrenz M."/>
            <person name="Spormann A.M."/>
            <person name="Op Den Camp H."/>
            <person name="Overmann J."/>
            <person name="Amann R."/>
            <person name="Jetten M.S.M."/>
            <person name="Mascher T."/>
            <person name="Medema M.H."/>
            <person name="Devos D.P."/>
            <person name="Kaster A.-K."/>
            <person name="Ovreas L."/>
            <person name="Rohde M."/>
            <person name="Galperin M.Y."/>
            <person name="Jogler C."/>
        </authorList>
    </citation>
    <scope>NUCLEOTIDE SEQUENCE [LARGE SCALE GENOMIC DNA]</scope>
    <source>
        <strain evidence="2 3">KOR42</strain>
    </source>
</reference>
<evidence type="ECO:0000313" key="2">
    <source>
        <dbReference type="EMBL" id="TWT56932.1"/>
    </source>
</evidence>
<name>A0A5C5X467_9PLAN</name>
<dbReference type="Pfam" id="PF05685">
    <property type="entry name" value="Uma2"/>
    <property type="match status" value="1"/>
</dbReference>
<dbReference type="AlphaFoldDB" id="A0A5C5X467"/>
<evidence type="ECO:0000259" key="1">
    <source>
        <dbReference type="Pfam" id="PF05685"/>
    </source>
</evidence>
<protein>
    <recommendedName>
        <fullName evidence="1">Putative restriction endonuclease domain-containing protein</fullName>
    </recommendedName>
</protein>
<proteinExistence type="predicted"/>
<feature type="domain" description="Putative restriction endonuclease" evidence="1">
    <location>
        <begin position="14"/>
        <end position="179"/>
    </location>
</feature>
<dbReference type="OrthoDB" id="273336at2"/>
<gene>
    <name evidence="2" type="ORF">KOR42_02880</name>
</gene>
<dbReference type="Proteomes" id="UP000317243">
    <property type="component" value="Unassembled WGS sequence"/>
</dbReference>
<evidence type="ECO:0000313" key="3">
    <source>
        <dbReference type="Proteomes" id="UP000317243"/>
    </source>
</evidence>
<dbReference type="SUPFAM" id="SSF52980">
    <property type="entry name" value="Restriction endonuclease-like"/>
    <property type="match status" value="1"/>
</dbReference>
<dbReference type="PANTHER" id="PTHR34107:SF4">
    <property type="entry name" value="SLL1222 PROTEIN"/>
    <property type="match status" value="1"/>
</dbReference>
<dbReference type="EMBL" id="SIHI01000001">
    <property type="protein sequence ID" value="TWT56932.1"/>
    <property type="molecule type" value="Genomic_DNA"/>
</dbReference>
<dbReference type="Gene3D" id="3.90.1570.10">
    <property type="entry name" value="tt1808, chain A"/>
    <property type="match status" value="1"/>
</dbReference>
<accession>A0A5C5X467</accession>
<dbReference type="InterPro" id="IPR012296">
    <property type="entry name" value="Nuclease_put_TT1808"/>
</dbReference>
<dbReference type="PANTHER" id="PTHR34107">
    <property type="entry name" value="SLL0198 PROTEIN-RELATED"/>
    <property type="match status" value="1"/>
</dbReference>
<keyword evidence="3" id="KW-1185">Reference proteome</keyword>
<dbReference type="CDD" id="cd06260">
    <property type="entry name" value="DUF820-like"/>
    <property type="match status" value="1"/>
</dbReference>